<dbReference type="AlphaFoldDB" id="Q223T5"/>
<evidence type="ECO:0000313" key="3">
    <source>
        <dbReference type="Proteomes" id="UP000009168"/>
    </source>
</evidence>
<dbReference type="HOGENOM" id="CLU_1411412_0_0_1"/>
<accession>Q223T5</accession>
<feature type="coiled-coil region" evidence="1">
    <location>
        <begin position="16"/>
        <end position="54"/>
    </location>
</feature>
<keyword evidence="3" id="KW-1185">Reference proteome</keyword>
<evidence type="ECO:0000256" key="1">
    <source>
        <dbReference type="SAM" id="Coils"/>
    </source>
</evidence>
<dbReference type="Proteomes" id="UP000009168">
    <property type="component" value="Unassembled WGS sequence"/>
</dbReference>
<dbReference type="OrthoDB" id="292598at2759"/>
<proteinExistence type="predicted"/>
<dbReference type="RefSeq" id="XP_001028214.2">
    <property type="nucleotide sequence ID" value="XM_001028214.2"/>
</dbReference>
<keyword evidence="1" id="KW-0175">Coiled coil</keyword>
<evidence type="ECO:0000313" key="2">
    <source>
        <dbReference type="EMBL" id="EAR80551.2"/>
    </source>
</evidence>
<sequence length="147" mass="17021">MYAETQERYKEKDSQVNQCTNTIIQLQSEVKVLNDQLKQTEDKLKETNQAYQIEISSLKLGTEKNQLQRIQEYNFEDVLLANIGVDTSDLCQKQSFGTDTCDLVEKQDKCINVNIQKQMKYQSTQTVCTTESKAQQVNIRTIINENK</sequence>
<protein>
    <submittedName>
        <fullName evidence="2">Amine-terminal domain guanylate-binding protein, putative</fullName>
    </submittedName>
</protein>
<dbReference type="KEGG" id="tet:TTHERM_02618250"/>
<name>Q223T5_TETTS</name>
<organism evidence="2 3">
    <name type="scientific">Tetrahymena thermophila (strain SB210)</name>
    <dbReference type="NCBI Taxonomy" id="312017"/>
    <lineage>
        <taxon>Eukaryota</taxon>
        <taxon>Sar</taxon>
        <taxon>Alveolata</taxon>
        <taxon>Ciliophora</taxon>
        <taxon>Intramacronucleata</taxon>
        <taxon>Oligohymenophorea</taxon>
        <taxon>Hymenostomatida</taxon>
        <taxon>Tetrahymenina</taxon>
        <taxon>Tetrahymenidae</taxon>
        <taxon>Tetrahymena</taxon>
    </lineage>
</organism>
<dbReference type="EMBL" id="GG663256">
    <property type="protein sequence ID" value="EAR80551.2"/>
    <property type="molecule type" value="Genomic_DNA"/>
</dbReference>
<feature type="non-terminal residue" evidence="2">
    <location>
        <position position="147"/>
    </location>
</feature>
<gene>
    <name evidence="2" type="ORF">TTHERM_02618250</name>
</gene>
<reference evidence="3" key="1">
    <citation type="journal article" date="2006" name="PLoS Biol.">
        <title>Macronuclear genome sequence of the ciliate Tetrahymena thermophila, a model eukaryote.</title>
        <authorList>
            <person name="Eisen J.A."/>
            <person name="Coyne R.S."/>
            <person name="Wu M."/>
            <person name="Wu D."/>
            <person name="Thiagarajan M."/>
            <person name="Wortman J.R."/>
            <person name="Badger J.H."/>
            <person name="Ren Q."/>
            <person name="Amedeo P."/>
            <person name="Jones K.M."/>
            <person name="Tallon L.J."/>
            <person name="Delcher A.L."/>
            <person name="Salzberg S.L."/>
            <person name="Silva J.C."/>
            <person name="Haas B.J."/>
            <person name="Majoros W.H."/>
            <person name="Farzad M."/>
            <person name="Carlton J.M."/>
            <person name="Smith R.K. Jr."/>
            <person name="Garg J."/>
            <person name="Pearlman R.E."/>
            <person name="Karrer K.M."/>
            <person name="Sun L."/>
            <person name="Manning G."/>
            <person name="Elde N.C."/>
            <person name="Turkewitz A.P."/>
            <person name="Asai D.J."/>
            <person name="Wilkes D.E."/>
            <person name="Wang Y."/>
            <person name="Cai H."/>
            <person name="Collins K."/>
            <person name="Stewart B.A."/>
            <person name="Lee S.R."/>
            <person name="Wilamowska K."/>
            <person name="Weinberg Z."/>
            <person name="Ruzzo W.L."/>
            <person name="Wloga D."/>
            <person name="Gaertig J."/>
            <person name="Frankel J."/>
            <person name="Tsao C.-C."/>
            <person name="Gorovsky M.A."/>
            <person name="Keeling P.J."/>
            <person name="Waller R.F."/>
            <person name="Patron N.J."/>
            <person name="Cherry J.M."/>
            <person name="Stover N.A."/>
            <person name="Krieger C.J."/>
            <person name="del Toro C."/>
            <person name="Ryder H.F."/>
            <person name="Williamson S.C."/>
            <person name="Barbeau R.A."/>
            <person name="Hamilton E.P."/>
            <person name="Orias E."/>
        </authorList>
    </citation>
    <scope>NUCLEOTIDE SEQUENCE [LARGE SCALE GENOMIC DNA]</scope>
    <source>
        <strain evidence="3">SB210</strain>
    </source>
</reference>
<dbReference type="InParanoid" id="Q223T5"/>
<dbReference type="GeneID" id="7901731"/>